<protein>
    <recommendedName>
        <fullName evidence="8">uS12 prolyl 3-hydroxylase</fullName>
    </recommendedName>
</protein>
<dbReference type="GO" id="GO:0031543">
    <property type="term" value="F:peptidyl-proline dioxygenase activity"/>
    <property type="evidence" value="ECO:0007669"/>
    <property type="project" value="TreeGrafter"/>
</dbReference>
<dbReference type="PROSITE" id="PS51471">
    <property type="entry name" value="FE2OG_OXY"/>
    <property type="match status" value="1"/>
</dbReference>
<dbReference type="EMBL" id="MUJZ01031514">
    <property type="protein sequence ID" value="OTF77654.1"/>
    <property type="molecule type" value="Genomic_DNA"/>
</dbReference>
<feature type="non-terminal residue" evidence="12">
    <location>
        <position position="446"/>
    </location>
</feature>
<evidence type="ECO:0000256" key="9">
    <source>
        <dbReference type="ARBA" id="ARBA00047444"/>
    </source>
</evidence>
<accession>A0A1Y3BCA5</accession>
<dbReference type="GO" id="GO:0006449">
    <property type="term" value="P:regulation of translational termination"/>
    <property type="evidence" value="ECO:0007669"/>
    <property type="project" value="TreeGrafter"/>
</dbReference>
<evidence type="ECO:0000256" key="3">
    <source>
        <dbReference type="ARBA" id="ARBA00022723"/>
    </source>
</evidence>
<gene>
    <name evidence="12" type="ORF">BLA29_005377</name>
</gene>
<organism evidence="12 13">
    <name type="scientific">Euroglyphus maynei</name>
    <name type="common">Mayne's house dust mite</name>
    <dbReference type="NCBI Taxonomy" id="6958"/>
    <lineage>
        <taxon>Eukaryota</taxon>
        <taxon>Metazoa</taxon>
        <taxon>Ecdysozoa</taxon>
        <taxon>Arthropoda</taxon>
        <taxon>Chelicerata</taxon>
        <taxon>Arachnida</taxon>
        <taxon>Acari</taxon>
        <taxon>Acariformes</taxon>
        <taxon>Sarcoptiformes</taxon>
        <taxon>Astigmata</taxon>
        <taxon>Psoroptidia</taxon>
        <taxon>Analgoidea</taxon>
        <taxon>Pyroglyphidae</taxon>
        <taxon>Pyroglyphinae</taxon>
        <taxon>Euroglyphus</taxon>
    </lineage>
</organism>
<keyword evidence="4" id="KW-0847">Vitamin C</keyword>
<feature type="compositionally biased region" description="Low complexity" evidence="10">
    <location>
        <begin position="424"/>
        <end position="433"/>
    </location>
</feature>
<dbReference type="InterPro" id="IPR019601">
    <property type="entry name" value="Oxoglutarate/Fe-dep_Oase_C"/>
</dbReference>
<keyword evidence="3" id="KW-0479">Metal-binding</keyword>
<dbReference type="Pfam" id="PF10637">
    <property type="entry name" value="Ofd1_CTDD"/>
    <property type="match status" value="1"/>
</dbReference>
<evidence type="ECO:0000256" key="4">
    <source>
        <dbReference type="ARBA" id="ARBA00022896"/>
    </source>
</evidence>
<feature type="compositionally biased region" description="Polar residues" evidence="10">
    <location>
        <begin position="34"/>
        <end position="50"/>
    </location>
</feature>
<reference evidence="12 13" key="1">
    <citation type="submission" date="2017-03" db="EMBL/GenBank/DDBJ databases">
        <title>Genome Survey of Euroglyphus maynei.</title>
        <authorList>
            <person name="Arlian L.G."/>
            <person name="Morgan M.S."/>
            <person name="Rider S.D."/>
        </authorList>
    </citation>
    <scope>NUCLEOTIDE SEQUENCE [LARGE SCALE GENOMIC DNA]</scope>
    <source>
        <strain evidence="12">Arlian Lab</strain>
        <tissue evidence="12">Whole body</tissue>
    </source>
</reference>
<dbReference type="PANTHER" id="PTHR12117">
    <property type="entry name" value="HISTONE ACETYLTRANSFERASE COMPLEX"/>
    <property type="match status" value="1"/>
</dbReference>
<comment type="caution">
    <text evidence="12">The sequence shown here is derived from an EMBL/GenBank/DDBJ whole genome shotgun (WGS) entry which is preliminary data.</text>
</comment>
<name>A0A1Y3BCA5_EURMA</name>
<dbReference type="InterPro" id="IPR005123">
    <property type="entry name" value="Oxoglu/Fe-dep_dioxygenase_dom"/>
</dbReference>
<keyword evidence="13" id="KW-1185">Reference proteome</keyword>
<evidence type="ECO:0000313" key="13">
    <source>
        <dbReference type="Proteomes" id="UP000194236"/>
    </source>
</evidence>
<dbReference type="GO" id="GO:0005737">
    <property type="term" value="C:cytoplasm"/>
    <property type="evidence" value="ECO:0007669"/>
    <property type="project" value="TreeGrafter"/>
</dbReference>
<dbReference type="Gene3D" id="2.60.120.620">
    <property type="entry name" value="q2cbj1_9rhob like domain"/>
    <property type="match status" value="2"/>
</dbReference>
<keyword evidence="5" id="KW-0223">Dioxygenase</keyword>
<evidence type="ECO:0000313" key="12">
    <source>
        <dbReference type="EMBL" id="OTF77654.1"/>
    </source>
</evidence>
<dbReference type="InterPro" id="IPR039558">
    <property type="entry name" value="TPA1/OFD1_N"/>
</dbReference>
<feature type="region of interest" description="Disordered" evidence="10">
    <location>
        <begin position="422"/>
        <end position="446"/>
    </location>
</feature>
<sequence length="446" mass="52347">MDGENQSSDSLKRKHDEQQQQQQPVDENKKLKTNNEANLPSSSSDSKLTVSESSNIKIDSIELNPTFQDKLDELKKSYNESNQLETEYSAIINEPFKVVQFHRFIENEQLILPQILQAANAIPLKRRNNDLYSLQQSNDFKDYPLLKNIVDFFQIKVKSLLENITGMQLNDNVALTFSKYEQNDYLLCHDDQLEQRKIAFILYLVDDQWSATDGGELELFATETPDTNGNYDAQPSKITARLTPKSNTFTFFEVNQSSFHQVSEILTDRSPRWSINGWFHSDDTTVKEQKFLYPQLSAFPESEILEDDLTEHFFQWINPIFLQSFTQKQIRFSFIRNSEIQLKNFIIEDKYKQIQSALSSESVRKLWHENYKPLFFRNHIIRHEDFQELPDILKEFYLLINSENFFKFITKITDVIFETKSKNSNENQNGNDNSDSDDDNIQLIQE</sequence>
<keyword evidence="6" id="KW-0560">Oxidoreductase</keyword>
<dbReference type="GO" id="GO:0005506">
    <property type="term" value="F:iron ion binding"/>
    <property type="evidence" value="ECO:0007669"/>
    <property type="project" value="InterPro"/>
</dbReference>
<evidence type="ECO:0000256" key="6">
    <source>
        <dbReference type="ARBA" id="ARBA00023002"/>
    </source>
</evidence>
<evidence type="ECO:0000256" key="5">
    <source>
        <dbReference type="ARBA" id="ARBA00022964"/>
    </source>
</evidence>
<comment type="cofactor">
    <cofactor evidence="1">
        <name>L-ascorbate</name>
        <dbReference type="ChEBI" id="CHEBI:38290"/>
    </cofactor>
</comment>
<comment type="similarity">
    <text evidence="2">Belongs to the TPA1 family.</text>
</comment>
<proteinExistence type="inferred from homology"/>
<evidence type="ECO:0000259" key="11">
    <source>
        <dbReference type="PROSITE" id="PS51471"/>
    </source>
</evidence>
<dbReference type="Proteomes" id="UP000194236">
    <property type="component" value="Unassembled WGS sequence"/>
</dbReference>
<dbReference type="SMART" id="SM00702">
    <property type="entry name" value="P4Hc"/>
    <property type="match status" value="1"/>
</dbReference>
<evidence type="ECO:0000256" key="7">
    <source>
        <dbReference type="ARBA" id="ARBA00023004"/>
    </source>
</evidence>
<dbReference type="PANTHER" id="PTHR12117:SF0">
    <property type="entry name" value="PROLYL 3-HYDROXYLASE OGFOD1"/>
    <property type="match status" value="1"/>
</dbReference>
<feature type="region of interest" description="Disordered" evidence="10">
    <location>
        <begin position="1"/>
        <end position="50"/>
    </location>
</feature>
<dbReference type="GO" id="GO:0031418">
    <property type="term" value="F:L-ascorbic acid binding"/>
    <property type="evidence" value="ECO:0007669"/>
    <property type="project" value="UniProtKB-KW"/>
</dbReference>
<comment type="catalytic activity">
    <reaction evidence="9">
        <text>[ribosomal protein uS12]-L-proline + 2-oxoglutarate + O2 = [ribosomal protein uS12]-(3S)-3-hydroxy-L-proline + succinate + CO2</text>
        <dbReference type="Rhea" id="RHEA:54156"/>
        <dbReference type="Rhea" id="RHEA-COMP:13816"/>
        <dbReference type="Rhea" id="RHEA-COMP:13818"/>
        <dbReference type="ChEBI" id="CHEBI:15379"/>
        <dbReference type="ChEBI" id="CHEBI:16526"/>
        <dbReference type="ChEBI" id="CHEBI:16810"/>
        <dbReference type="ChEBI" id="CHEBI:30031"/>
        <dbReference type="ChEBI" id="CHEBI:50342"/>
        <dbReference type="ChEBI" id="CHEBI:85428"/>
    </reaction>
</comment>
<dbReference type="AlphaFoldDB" id="A0A1Y3BCA5"/>
<evidence type="ECO:0000256" key="10">
    <source>
        <dbReference type="SAM" id="MobiDB-lite"/>
    </source>
</evidence>
<dbReference type="Pfam" id="PF13661">
    <property type="entry name" value="2OG-FeII_Oxy_4"/>
    <property type="match status" value="1"/>
</dbReference>
<evidence type="ECO:0000256" key="2">
    <source>
        <dbReference type="ARBA" id="ARBA00007443"/>
    </source>
</evidence>
<keyword evidence="7" id="KW-0408">Iron</keyword>
<feature type="domain" description="Fe2OG dioxygenase" evidence="11">
    <location>
        <begin position="170"/>
        <end position="281"/>
    </location>
</feature>
<dbReference type="InterPro" id="IPR006620">
    <property type="entry name" value="Pro_4_hyd_alph"/>
</dbReference>
<dbReference type="OrthoDB" id="430522at2759"/>
<evidence type="ECO:0000256" key="1">
    <source>
        <dbReference type="ARBA" id="ARBA00001961"/>
    </source>
</evidence>
<evidence type="ECO:0000256" key="8">
    <source>
        <dbReference type="ARBA" id="ARBA00029938"/>
    </source>
</evidence>
<dbReference type="InterPro" id="IPR051842">
    <property type="entry name" value="uS12_prolyl_hydroxylase"/>
</dbReference>